<evidence type="ECO:0000313" key="1">
    <source>
        <dbReference type="EMBL" id="KAH7677095.1"/>
    </source>
</evidence>
<evidence type="ECO:0000313" key="2">
    <source>
        <dbReference type="Proteomes" id="UP000827976"/>
    </source>
</evidence>
<comment type="caution">
    <text evidence="1">The sequence shown here is derived from an EMBL/GenBank/DDBJ whole genome shotgun (WGS) entry which is preliminary data.</text>
</comment>
<sequence>MVVPTTNLDLSKLEPLNGTNYRKWLQKLLIFFEQLEVDYVLFTDHHDDQSDTISIPATSVTTPPADQTKKADRNTRAKFEKDNKTIRGHLLNHMTDPLFDLFVNQRYTKPIWDTLEIKLDMVQIMQVERSMWLDSGCNSR</sequence>
<accession>A0ACB7VRV8</accession>
<dbReference type="Proteomes" id="UP000827976">
    <property type="component" value="Chromosome 7"/>
</dbReference>
<protein>
    <submittedName>
        <fullName evidence="1">Uncharacterized protein</fullName>
    </submittedName>
</protein>
<proteinExistence type="predicted"/>
<dbReference type="EMBL" id="CM037017">
    <property type="protein sequence ID" value="KAH7677095.1"/>
    <property type="molecule type" value="Genomic_DNA"/>
</dbReference>
<keyword evidence="2" id="KW-1185">Reference proteome</keyword>
<reference evidence="2" key="1">
    <citation type="journal article" date="2022" name="Nat. Commun.">
        <title>Chromosome evolution and the genetic basis of agronomically important traits in greater yam.</title>
        <authorList>
            <person name="Bredeson J.V."/>
            <person name="Lyons J.B."/>
            <person name="Oniyinde I.O."/>
            <person name="Okereke N.R."/>
            <person name="Kolade O."/>
            <person name="Nnabue I."/>
            <person name="Nwadili C.O."/>
            <person name="Hribova E."/>
            <person name="Parker M."/>
            <person name="Nwogha J."/>
            <person name="Shu S."/>
            <person name="Carlson J."/>
            <person name="Kariba R."/>
            <person name="Muthemba S."/>
            <person name="Knop K."/>
            <person name="Barton G.J."/>
            <person name="Sherwood A.V."/>
            <person name="Lopez-Montes A."/>
            <person name="Asiedu R."/>
            <person name="Jamnadass R."/>
            <person name="Muchugi A."/>
            <person name="Goodstein D."/>
            <person name="Egesi C.N."/>
            <person name="Featherston J."/>
            <person name="Asfaw A."/>
            <person name="Simpson G.G."/>
            <person name="Dolezel J."/>
            <person name="Hendre P.S."/>
            <person name="Van Deynze A."/>
            <person name="Kumar P.L."/>
            <person name="Obidiegwu J.E."/>
            <person name="Bhattacharjee R."/>
            <person name="Rokhsar D.S."/>
        </authorList>
    </citation>
    <scope>NUCLEOTIDE SEQUENCE [LARGE SCALE GENOMIC DNA]</scope>
    <source>
        <strain evidence="2">cv. TDa95/00328</strain>
    </source>
</reference>
<gene>
    <name evidence="1" type="ORF">IHE45_07G059500</name>
</gene>
<name>A0ACB7VRV8_DIOAL</name>
<organism evidence="1 2">
    <name type="scientific">Dioscorea alata</name>
    <name type="common">Purple yam</name>
    <dbReference type="NCBI Taxonomy" id="55571"/>
    <lineage>
        <taxon>Eukaryota</taxon>
        <taxon>Viridiplantae</taxon>
        <taxon>Streptophyta</taxon>
        <taxon>Embryophyta</taxon>
        <taxon>Tracheophyta</taxon>
        <taxon>Spermatophyta</taxon>
        <taxon>Magnoliopsida</taxon>
        <taxon>Liliopsida</taxon>
        <taxon>Dioscoreales</taxon>
        <taxon>Dioscoreaceae</taxon>
        <taxon>Dioscorea</taxon>
    </lineage>
</organism>